<feature type="domain" description="Reverse transcriptase" evidence="3">
    <location>
        <begin position="1"/>
        <end position="117"/>
    </location>
</feature>
<name>A0A2H6NK21_9SAUR</name>
<dbReference type="Gene3D" id="3.30.70.270">
    <property type="match status" value="1"/>
</dbReference>
<dbReference type="EC" id="3.1.26.4" evidence="2"/>
<dbReference type="InterPro" id="IPR043502">
    <property type="entry name" value="DNA/RNA_pol_sf"/>
</dbReference>
<accession>A0A2H6NK21</accession>
<dbReference type="Pfam" id="PF00078">
    <property type="entry name" value="RVT_1"/>
    <property type="match status" value="1"/>
</dbReference>
<evidence type="ECO:0000256" key="1">
    <source>
        <dbReference type="ARBA" id="ARBA00010879"/>
    </source>
</evidence>
<dbReference type="GO" id="GO:0004523">
    <property type="term" value="F:RNA-DNA hybrid ribonuclease activity"/>
    <property type="evidence" value="ECO:0007669"/>
    <property type="project" value="UniProtKB-EC"/>
</dbReference>
<evidence type="ECO:0000256" key="2">
    <source>
        <dbReference type="ARBA" id="ARBA00012180"/>
    </source>
</evidence>
<dbReference type="InterPro" id="IPR043128">
    <property type="entry name" value="Rev_trsase/Diguanyl_cyclase"/>
</dbReference>
<dbReference type="PANTHER" id="PTHR33050:SF7">
    <property type="entry name" value="RIBONUCLEASE H"/>
    <property type="match status" value="1"/>
</dbReference>
<dbReference type="EMBL" id="IACI01119471">
    <property type="protein sequence ID" value="LAA34271.1"/>
    <property type="molecule type" value="Transcribed_RNA"/>
</dbReference>
<protein>
    <recommendedName>
        <fullName evidence="2">ribonuclease H</fullName>
        <ecNumber evidence="2">3.1.26.4</ecNumber>
    </recommendedName>
</protein>
<dbReference type="Gene3D" id="3.10.10.10">
    <property type="entry name" value="HIV Type 1 Reverse Transcriptase, subunit A, domain 1"/>
    <property type="match status" value="1"/>
</dbReference>
<sequence>MHTLQSILLSVREGDFLASIDLTEAYLHIPIRPLHFKFLRFCYEGRHFEYRAMPFGHSSAPRAFSKILAVLTAHIRQTPIRIQCYLDDILILSSSAQQARHNIRTTVQVLQAHGFFI</sequence>
<proteinExistence type="inferred from homology"/>
<reference evidence="4" key="2">
    <citation type="submission" date="2017-12" db="EMBL/GenBank/DDBJ databases">
        <title>Coralsnake Venomics: Analyses of Venom Gland Transcriptomes and Proteomes of Six Brazilian Taxa.</title>
        <authorList>
            <person name="Aird S.D."/>
            <person name="Jorge da Silva N."/>
            <person name="Qiu L."/>
            <person name="Villar-Briones A."/>
            <person name="Aparecida-Saddi V."/>
            <person name="Campos-Telles M.P."/>
            <person name="Grau M."/>
            <person name="Mikheyev A.S."/>
        </authorList>
    </citation>
    <scope>NUCLEOTIDE SEQUENCE</scope>
    <source>
        <tissue evidence="4">Venom_gland</tissue>
    </source>
</reference>
<dbReference type="InterPro" id="IPR000477">
    <property type="entry name" value="RT_dom"/>
</dbReference>
<reference evidence="4" key="1">
    <citation type="submission" date="2017-07" db="EMBL/GenBank/DDBJ databases">
        <authorList>
            <person name="Mikheyev A."/>
            <person name="Grau M."/>
        </authorList>
    </citation>
    <scope>NUCLEOTIDE SEQUENCE</scope>
    <source>
        <tissue evidence="4">Venom_gland</tissue>
    </source>
</reference>
<dbReference type="PANTHER" id="PTHR33050">
    <property type="entry name" value="REVERSE TRANSCRIPTASE DOMAIN-CONTAINING PROTEIN"/>
    <property type="match status" value="1"/>
</dbReference>
<evidence type="ECO:0000259" key="3">
    <source>
        <dbReference type="PROSITE" id="PS50878"/>
    </source>
</evidence>
<comment type="similarity">
    <text evidence="1">Belongs to the beta type-B retroviral polymerase family. HERV class-II K(HML-2) pol subfamily.</text>
</comment>
<dbReference type="PROSITE" id="PS50878">
    <property type="entry name" value="RT_POL"/>
    <property type="match status" value="1"/>
</dbReference>
<evidence type="ECO:0000313" key="4">
    <source>
        <dbReference type="EMBL" id="LAA34271.1"/>
    </source>
</evidence>
<dbReference type="InterPro" id="IPR052055">
    <property type="entry name" value="Hepadnavirus_pol/RT"/>
</dbReference>
<dbReference type="SUPFAM" id="SSF56672">
    <property type="entry name" value="DNA/RNA polymerases"/>
    <property type="match status" value="1"/>
</dbReference>
<organism evidence="4">
    <name type="scientific">Micrurus carvalhoi</name>
    <dbReference type="NCBI Taxonomy" id="3147026"/>
    <lineage>
        <taxon>Eukaryota</taxon>
        <taxon>Metazoa</taxon>
        <taxon>Chordata</taxon>
        <taxon>Craniata</taxon>
        <taxon>Vertebrata</taxon>
        <taxon>Euteleostomi</taxon>
        <taxon>Lepidosauria</taxon>
        <taxon>Squamata</taxon>
        <taxon>Bifurcata</taxon>
        <taxon>Unidentata</taxon>
        <taxon>Episquamata</taxon>
        <taxon>Toxicofera</taxon>
        <taxon>Serpentes</taxon>
        <taxon>Colubroidea</taxon>
        <taxon>Elapidae</taxon>
        <taxon>Elapinae</taxon>
        <taxon>Micrurus</taxon>
    </lineage>
</organism>
<dbReference type="AlphaFoldDB" id="A0A2H6NK21"/>